<organism evidence="1 2">
    <name type="scientific">Ambrosiozyma monospora</name>
    <name type="common">Yeast</name>
    <name type="synonym">Endomycopsis monosporus</name>
    <dbReference type="NCBI Taxonomy" id="43982"/>
    <lineage>
        <taxon>Eukaryota</taxon>
        <taxon>Fungi</taxon>
        <taxon>Dikarya</taxon>
        <taxon>Ascomycota</taxon>
        <taxon>Saccharomycotina</taxon>
        <taxon>Pichiomycetes</taxon>
        <taxon>Pichiales</taxon>
        <taxon>Pichiaceae</taxon>
        <taxon>Ambrosiozyma</taxon>
    </lineage>
</organism>
<sequence length="109" mass="11983">MSLEKDSLFVDGIDKSISHDIEEEKQNDLTETTTGNDTPSNSDDSRMKDTPRGVANDDEGSENAFDSFQTEEGKPGDSPEPHEKEDNADPKVGTNPLFVADDDEPDFSF</sequence>
<comment type="caution">
    <text evidence="1">The sequence shown here is derived from an EMBL/GenBank/DDBJ whole genome shotgun (WGS) entry which is preliminary data.</text>
</comment>
<evidence type="ECO:0000313" key="2">
    <source>
        <dbReference type="Proteomes" id="UP001165064"/>
    </source>
</evidence>
<dbReference type="EMBL" id="BSXS01007687">
    <property type="protein sequence ID" value="GME89858.1"/>
    <property type="molecule type" value="Genomic_DNA"/>
</dbReference>
<protein>
    <submittedName>
        <fullName evidence="1">Unnamed protein product</fullName>
    </submittedName>
</protein>
<proteinExistence type="predicted"/>
<dbReference type="Proteomes" id="UP001165064">
    <property type="component" value="Unassembled WGS sequence"/>
</dbReference>
<evidence type="ECO:0000313" key="1">
    <source>
        <dbReference type="EMBL" id="GME89858.1"/>
    </source>
</evidence>
<accession>A0ACB5TK62</accession>
<name>A0ACB5TK62_AMBMO</name>
<keyword evidence="2" id="KW-1185">Reference proteome</keyword>
<gene>
    <name evidence="1" type="ORF">Amon02_000859500</name>
</gene>
<reference evidence="1" key="1">
    <citation type="submission" date="2023-04" db="EMBL/GenBank/DDBJ databases">
        <title>Ambrosiozyma monospora NBRC 10751.</title>
        <authorList>
            <person name="Ichikawa N."/>
            <person name="Sato H."/>
            <person name="Tonouchi N."/>
        </authorList>
    </citation>
    <scope>NUCLEOTIDE SEQUENCE</scope>
    <source>
        <strain evidence="1">NBRC 10751</strain>
    </source>
</reference>